<proteinExistence type="predicted"/>
<dbReference type="InterPro" id="IPR035387">
    <property type="entry name" value="DUF5406"/>
</dbReference>
<dbReference type="RefSeq" id="WP_197872891.1">
    <property type="nucleotide sequence ID" value="NZ_JADTXM010000012.1"/>
</dbReference>
<protein>
    <submittedName>
        <fullName evidence="1">DUF5406 family protein</fullName>
    </submittedName>
</protein>
<gene>
    <name evidence="1" type="ORF">I5Q09_17510</name>
</gene>
<evidence type="ECO:0000313" key="2">
    <source>
        <dbReference type="Proteomes" id="UP000638986"/>
    </source>
</evidence>
<evidence type="ECO:0000313" key="1">
    <source>
        <dbReference type="EMBL" id="MBH3440482.1"/>
    </source>
</evidence>
<dbReference type="EMBL" id="JADTXM010000012">
    <property type="protein sequence ID" value="MBH3440482.1"/>
    <property type="molecule type" value="Genomic_DNA"/>
</dbReference>
<name>A0ABS0MXK5_PSELU</name>
<accession>A0ABS0MXK5</accession>
<organism evidence="1 2">
    <name type="scientific">Pseudomonas luteola</name>
    <dbReference type="NCBI Taxonomy" id="47886"/>
    <lineage>
        <taxon>Bacteria</taxon>
        <taxon>Pseudomonadati</taxon>
        <taxon>Pseudomonadota</taxon>
        <taxon>Gammaproteobacteria</taxon>
        <taxon>Pseudomonadales</taxon>
        <taxon>Pseudomonadaceae</taxon>
        <taxon>Pseudomonas</taxon>
    </lineage>
</organism>
<comment type="caution">
    <text evidence="1">The sequence shown here is derived from an EMBL/GenBank/DDBJ whole genome shotgun (WGS) entry which is preliminary data.</text>
</comment>
<reference evidence="1 2" key="1">
    <citation type="submission" date="2020-11" db="EMBL/GenBank/DDBJ databases">
        <title>Enhanced detection system for hospital associated transmission using whole genome sequencing surveillance.</title>
        <authorList>
            <person name="Harrison L.H."/>
            <person name="Van Tyne D."/>
            <person name="Marsh J.W."/>
            <person name="Griffith M.P."/>
            <person name="Snyder D.J."/>
            <person name="Cooper V.S."/>
            <person name="Mustapha M."/>
        </authorList>
    </citation>
    <scope>NUCLEOTIDE SEQUENCE [LARGE SCALE GENOMIC DNA]</scope>
    <source>
        <strain evidence="1 2">PSB00013</strain>
    </source>
</reference>
<dbReference type="Pfam" id="PF17400">
    <property type="entry name" value="DUF5406"/>
    <property type="match status" value="1"/>
</dbReference>
<sequence length="117" mass="13349">MSEIMDYDPNLVYCGRMAKQTVRLTFGQWKYRKTIELEVGGNCTGFDVIDAAVGSAYTQLEQRGIYGSDETYAVIFLDSQDGSGDQLEVQDDEDEYEDWLKKMLISAEIISIRPDKR</sequence>
<dbReference type="Proteomes" id="UP000638986">
    <property type="component" value="Unassembled WGS sequence"/>
</dbReference>